<organism evidence="7 8">
    <name type="scientific">Janibacter indicus</name>
    <dbReference type="NCBI Taxonomy" id="857417"/>
    <lineage>
        <taxon>Bacteria</taxon>
        <taxon>Bacillati</taxon>
        <taxon>Actinomycetota</taxon>
        <taxon>Actinomycetes</taxon>
        <taxon>Micrococcales</taxon>
        <taxon>Intrasporangiaceae</taxon>
        <taxon>Janibacter</taxon>
    </lineage>
</organism>
<evidence type="ECO:0000313" key="8">
    <source>
        <dbReference type="Proteomes" id="UP000182938"/>
    </source>
</evidence>
<keyword evidence="5 6" id="KW-0472">Membrane</keyword>
<sequence>MTTTAPTVTRGAESLGAERFRLITALYFTQYLGVGFLTIGLVAILRDGGTSLATLGLIQTIGLIWPLKFLWAPLVDRFGSRRFGHYRSWLVPLQLGLVITLLALTPFVTPADHLGPVIAICSLFVVFSATQDIAADALTVRLLGDGDRGLGNGIQVGGNYLGSVVGGGLAVVVYDQWGWVPAILLLALLTATALGVVMAFREPEREVLVRRAGLRELLTVFGQPGCRSWVLVVVPLYYIGAAVGYAIVSPALVDAGWSLTKIGIVSGAIASAPAVLAALGAGALITRWGRRRVLVLGGALLVVATLGLLPLALGETSTVWTTVALCAFMAAYAVANVVVYTINMDFARPDSAGTDFTTLTSFALAISFVAAAIALTAAAWIGYEGVLVASIALVLLGTALGLRHQRRHGVTA</sequence>
<feature type="transmembrane region" description="Helical" evidence="6">
    <location>
        <begin position="386"/>
        <end position="402"/>
    </location>
</feature>
<feature type="transmembrane region" description="Helical" evidence="6">
    <location>
        <begin position="293"/>
        <end position="313"/>
    </location>
</feature>
<dbReference type="InterPro" id="IPR004752">
    <property type="entry name" value="AmpG_permease/AT-1"/>
</dbReference>
<dbReference type="SUPFAM" id="SSF103473">
    <property type="entry name" value="MFS general substrate transporter"/>
    <property type="match status" value="1"/>
</dbReference>
<evidence type="ECO:0000256" key="1">
    <source>
        <dbReference type="ARBA" id="ARBA00004141"/>
    </source>
</evidence>
<dbReference type="GO" id="GO:0022857">
    <property type="term" value="F:transmembrane transporter activity"/>
    <property type="evidence" value="ECO:0007669"/>
    <property type="project" value="InterPro"/>
</dbReference>
<proteinExistence type="predicted"/>
<evidence type="ECO:0000256" key="3">
    <source>
        <dbReference type="ARBA" id="ARBA00022692"/>
    </source>
</evidence>
<keyword evidence="2" id="KW-0813">Transport</keyword>
<feature type="transmembrane region" description="Helical" evidence="6">
    <location>
        <begin position="51"/>
        <end position="74"/>
    </location>
</feature>
<evidence type="ECO:0000256" key="6">
    <source>
        <dbReference type="SAM" id="Phobius"/>
    </source>
</evidence>
<feature type="transmembrane region" description="Helical" evidence="6">
    <location>
        <begin position="319"/>
        <end position="342"/>
    </location>
</feature>
<evidence type="ECO:0000256" key="5">
    <source>
        <dbReference type="ARBA" id="ARBA00023136"/>
    </source>
</evidence>
<dbReference type="PANTHER" id="PTHR12778">
    <property type="entry name" value="SOLUTE CARRIER FAMILY 33 ACETYL-COA TRANSPORTER -RELATED"/>
    <property type="match status" value="1"/>
</dbReference>
<dbReference type="PANTHER" id="PTHR12778:SF10">
    <property type="entry name" value="MAJOR FACILITATOR SUPERFAMILY DOMAIN-CONTAINING PROTEIN 3"/>
    <property type="match status" value="1"/>
</dbReference>
<dbReference type="Gene3D" id="1.20.1250.20">
    <property type="entry name" value="MFS general substrate transporter like domains"/>
    <property type="match status" value="1"/>
</dbReference>
<dbReference type="EMBL" id="CP013290">
    <property type="protein sequence ID" value="APH00220.1"/>
    <property type="molecule type" value="Genomic_DNA"/>
</dbReference>
<feature type="transmembrane region" description="Helical" evidence="6">
    <location>
        <begin position="362"/>
        <end position="380"/>
    </location>
</feature>
<name>A0A1L3MD29_9MICO</name>
<reference evidence="7 8" key="1">
    <citation type="submission" date="2015-11" db="EMBL/GenBank/DDBJ databases">
        <authorList>
            <person name="Zhang Y."/>
            <person name="Guo Z."/>
        </authorList>
    </citation>
    <scope>NUCLEOTIDE SEQUENCE [LARGE SCALE GENOMIC DNA]</scope>
    <source>
        <strain evidence="7 8">YFY001</strain>
    </source>
</reference>
<comment type="subcellular location">
    <subcellularLocation>
        <location evidence="1">Membrane</location>
        <topology evidence="1">Multi-pass membrane protein</topology>
    </subcellularLocation>
</comment>
<feature type="transmembrane region" description="Helical" evidence="6">
    <location>
        <begin position="114"/>
        <end position="135"/>
    </location>
</feature>
<keyword evidence="4 6" id="KW-1133">Transmembrane helix</keyword>
<evidence type="ECO:0000313" key="7">
    <source>
        <dbReference type="EMBL" id="APH00220.1"/>
    </source>
</evidence>
<evidence type="ECO:0000256" key="4">
    <source>
        <dbReference type="ARBA" id="ARBA00022989"/>
    </source>
</evidence>
<dbReference type="RefSeq" id="WP_072623399.1">
    <property type="nucleotide sequence ID" value="NZ_CP013290.1"/>
</dbReference>
<protein>
    <submittedName>
        <fullName evidence="7">MFS transporter</fullName>
    </submittedName>
</protein>
<dbReference type="InterPro" id="IPR011701">
    <property type="entry name" value="MFS"/>
</dbReference>
<dbReference type="GO" id="GO:0016020">
    <property type="term" value="C:membrane"/>
    <property type="evidence" value="ECO:0007669"/>
    <property type="project" value="UniProtKB-SubCell"/>
</dbReference>
<feature type="transmembrane region" description="Helical" evidence="6">
    <location>
        <begin position="180"/>
        <end position="200"/>
    </location>
</feature>
<feature type="transmembrane region" description="Helical" evidence="6">
    <location>
        <begin position="156"/>
        <end position="174"/>
    </location>
</feature>
<dbReference type="AlphaFoldDB" id="A0A1L3MD29"/>
<feature type="transmembrane region" description="Helical" evidence="6">
    <location>
        <begin position="86"/>
        <end position="108"/>
    </location>
</feature>
<accession>A0A1L3MD29</accession>
<dbReference type="InterPro" id="IPR036259">
    <property type="entry name" value="MFS_trans_sf"/>
</dbReference>
<keyword evidence="8" id="KW-1185">Reference proteome</keyword>
<dbReference type="Proteomes" id="UP000182938">
    <property type="component" value="Chromosome"/>
</dbReference>
<gene>
    <name evidence="7" type="ORF">ASJ30_00640</name>
</gene>
<keyword evidence="3 6" id="KW-0812">Transmembrane</keyword>
<feature type="transmembrane region" description="Helical" evidence="6">
    <location>
        <begin position="264"/>
        <end position="286"/>
    </location>
</feature>
<evidence type="ECO:0000256" key="2">
    <source>
        <dbReference type="ARBA" id="ARBA00022448"/>
    </source>
</evidence>
<dbReference type="KEGG" id="jte:ASJ30_00640"/>
<dbReference type="Pfam" id="PF07690">
    <property type="entry name" value="MFS_1"/>
    <property type="match status" value="1"/>
</dbReference>
<feature type="transmembrane region" description="Helical" evidence="6">
    <location>
        <begin position="20"/>
        <end position="45"/>
    </location>
</feature>
<feature type="transmembrane region" description="Helical" evidence="6">
    <location>
        <begin position="229"/>
        <end position="252"/>
    </location>
</feature>